<dbReference type="Proteomes" id="UP000295832">
    <property type="component" value="Unassembled WGS sequence"/>
</dbReference>
<evidence type="ECO:0008006" key="3">
    <source>
        <dbReference type="Google" id="ProtNLM"/>
    </source>
</evidence>
<evidence type="ECO:0000313" key="2">
    <source>
        <dbReference type="Proteomes" id="UP000295832"/>
    </source>
</evidence>
<name>A0A4R8GL77_9FIRM</name>
<sequence length="261" mass="30729">MALLFLLLVVTFILYFFLLPSDQDIKNKKEIRNKNEKLIQMNKLNYDMEAGREISNIDTISTESKIQYNKQDNQLLISNNWKKALLKKDMEVSRIPSDNFKVKVAPSSYWKEEKLWESFNKNKLVLLNKDPHWIYAYWNISEIETEKTKAIIRLYDITEQENNTFSDIDISLKDNKQYIKAPHSDGYYYGEIGLITKGDIFIALAKSKTILVPADKPHNKFGDLWMRISNNKKEYLEYTPKTSLKYNATRLNKSSFSLNKK</sequence>
<dbReference type="EMBL" id="SOEG01000047">
    <property type="protein sequence ID" value="TDX45278.1"/>
    <property type="molecule type" value="Genomic_DNA"/>
</dbReference>
<dbReference type="AlphaFoldDB" id="A0A4R8GL77"/>
<dbReference type="InterPro" id="IPR032585">
    <property type="entry name" value="DUF4912"/>
</dbReference>
<comment type="caution">
    <text evidence="1">The sequence shown here is derived from an EMBL/GenBank/DDBJ whole genome shotgun (WGS) entry which is preliminary data.</text>
</comment>
<organism evidence="1 2">
    <name type="scientific">Orenia marismortui</name>
    <dbReference type="NCBI Taxonomy" id="46469"/>
    <lineage>
        <taxon>Bacteria</taxon>
        <taxon>Bacillati</taxon>
        <taxon>Bacillota</taxon>
        <taxon>Clostridia</taxon>
        <taxon>Halanaerobiales</taxon>
        <taxon>Halobacteroidaceae</taxon>
        <taxon>Orenia</taxon>
    </lineage>
</organism>
<reference evidence="1 2" key="1">
    <citation type="submission" date="2019-03" db="EMBL/GenBank/DDBJ databases">
        <title>Subsurface microbial communities from deep shales in Ohio and West Virginia, USA.</title>
        <authorList>
            <person name="Wrighton K."/>
        </authorList>
    </citation>
    <scope>NUCLEOTIDE SEQUENCE [LARGE SCALE GENOMIC DNA]</scope>
    <source>
        <strain evidence="1 2">MSL 6dP</strain>
    </source>
</reference>
<dbReference type="Pfam" id="PF16258">
    <property type="entry name" value="DUF4912"/>
    <property type="match status" value="1"/>
</dbReference>
<protein>
    <recommendedName>
        <fullName evidence="3">DUF4912 domain-containing protein</fullName>
    </recommendedName>
</protein>
<dbReference type="STRING" id="926561.GCA_000379025_00717"/>
<gene>
    <name evidence="1" type="ORF">C7959_1473</name>
</gene>
<evidence type="ECO:0000313" key="1">
    <source>
        <dbReference type="EMBL" id="TDX45278.1"/>
    </source>
</evidence>
<dbReference type="RefSeq" id="WP_134118953.1">
    <property type="nucleotide sequence ID" value="NZ_SOEG01000047.1"/>
</dbReference>
<proteinExistence type="predicted"/>
<accession>A0A4R8GL77</accession>
<keyword evidence="2" id="KW-1185">Reference proteome</keyword>